<dbReference type="SMART" id="SM00267">
    <property type="entry name" value="GGDEF"/>
    <property type="match status" value="1"/>
</dbReference>
<keyword evidence="1" id="KW-1133">Transmembrane helix</keyword>
<dbReference type="InterPro" id="IPR029787">
    <property type="entry name" value="Nucleotide_cyclase"/>
</dbReference>
<feature type="transmembrane region" description="Helical" evidence="1">
    <location>
        <begin position="84"/>
        <end position="111"/>
    </location>
</feature>
<dbReference type="CDD" id="cd01949">
    <property type="entry name" value="GGDEF"/>
    <property type="match status" value="1"/>
</dbReference>
<dbReference type="RefSeq" id="WP_176760457.1">
    <property type="nucleotide sequence ID" value="NZ_FMYW01000008.1"/>
</dbReference>
<name>A0A1G6LWL7_9FIRM</name>
<keyword evidence="4" id="KW-1185">Reference proteome</keyword>
<dbReference type="Gene3D" id="3.30.70.270">
    <property type="match status" value="1"/>
</dbReference>
<evidence type="ECO:0000313" key="3">
    <source>
        <dbReference type="EMBL" id="SDC47454.1"/>
    </source>
</evidence>
<organism evidence="3 4">
    <name type="scientific">Succiniclasticum ruminis</name>
    <dbReference type="NCBI Taxonomy" id="40841"/>
    <lineage>
        <taxon>Bacteria</taxon>
        <taxon>Bacillati</taxon>
        <taxon>Bacillota</taxon>
        <taxon>Negativicutes</taxon>
        <taxon>Acidaminococcales</taxon>
        <taxon>Acidaminococcaceae</taxon>
        <taxon>Succiniclasticum</taxon>
    </lineage>
</organism>
<keyword evidence="1" id="KW-0812">Transmembrane</keyword>
<dbReference type="InterPro" id="IPR000160">
    <property type="entry name" value="GGDEF_dom"/>
</dbReference>
<dbReference type="AlphaFoldDB" id="A0A1G6LWL7"/>
<feature type="transmembrane region" description="Helical" evidence="1">
    <location>
        <begin position="27"/>
        <end position="47"/>
    </location>
</feature>
<feature type="transmembrane region" description="Helical" evidence="1">
    <location>
        <begin position="123"/>
        <end position="147"/>
    </location>
</feature>
<reference evidence="4" key="1">
    <citation type="submission" date="2016-10" db="EMBL/GenBank/DDBJ databases">
        <authorList>
            <person name="Varghese N."/>
            <person name="Submissions S."/>
        </authorList>
    </citation>
    <scope>NUCLEOTIDE SEQUENCE [LARGE SCALE GENOMIC DNA]</scope>
    <source>
        <strain evidence="4">DSM 11005</strain>
    </source>
</reference>
<dbReference type="InterPro" id="IPR043128">
    <property type="entry name" value="Rev_trsase/Diguanyl_cyclase"/>
</dbReference>
<gene>
    <name evidence="3" type="ORF">SAMN04487864_10859</name>
</gene>
<dbReference type="PROSITE" id="PS50887">
    <property type="entry name" value="GGDEF"/>
    <property type="match status" value="1"/>
</dbReference>
<feature type="domain" description="GGDEF" evidence="2">
    <location>
        <begin position="370"/>
        <end position="502"/>
    </location>
</feature>
<dbReference type="NCBIfam" id="TIGR00254">
    <property type="entry name" value="GGDEF"/>
    <property type="match status" value="1"/>
</dbReference>
<sequence>MNPVISQDYQSFMTNNRIKVNQYLNRILWLFTLAGPAIAVGVDAGIFPDITFRSCCMISLLIAVMSAIHLAAVKKFPNSLFTSVFALTALDILIVYMAYCHVSIHLTWFLVPLLSILFCDRMLYFYTLCLNYILMLETTWMTAPYYFGRGSRYENPLSYFLDVMGGFTIETLVMAVSGYMIVKLVVNYFKDTFRKNEVIKEQKQEVHEKMEVLESMVEIFDNVNLISFVDNTEMSLRDVEQKKHGIDMKAQTHTLMNQRLKNTVMPSQLDDFLIFTNITTVRERLRHKKIISGDFIDVVAGWFRAQYITVDAAPDGLPNVVIYTTRNVENEKRREEHLIRLSMTDEMTRLYNRRCYDDDLAEYRNKLPEPGFVMFSVDLNGLKAVNDAKGHMAGDELIKGAADCLVLSVGQSGKAYRTGGDEFMAIVYTKEPEKIRQEIGRRAANWRGMYTEGMTMSVGYAAASDHPGATVEDLEHRADVDMYAEKERYYKQAGIDRRHRQS</sequence>
<evidence type="ECO:0000256" key="1">
    <source>
        <dbReference type="SAM" id="Phobius"/>
    </source>
</evidence>
<dbReference type="PANTHER" id="PTHR45138">
    <property type="entry name" value="REGULATORY COMPONENTS OF SENSORY TRANSDUCTION SYSTEM"/>
    <property type="match status" value="1"/>
</dbReference>
<feature type="transmembrane region" description="Helical" evidence="1">
    <location>
        <begin position="54"/>
        <end position="72"/>
    </location>
</feature>
<dbReference type="Proteomes" id="UP000198943">
    <property type="component" value="Unassembled WGS sequence"/>
</dbReference>
<accession>A0A1G6LWL7</accession>
<keyword evidence="1" id="KW-0472">Membrane</keyword>
<evidence type="ECO:0000313" key="4">
    <source>
        <dbReference type="Proteomes" id="UP000198943"/>
    </source>
</evidence>
<feature type="transmembrane region" description="Helical" evidence="1">
    <location>
        <begin position="167"/>
        <end position="186"/>
    </location>
</feature>
<dbReference type="SUPFAM" id="SSF55073">
    <property type="entry name" value="Nucleotide cyclase"/>
    <property type="match status" value="1"/>
</dbReference>
<dbReference type="EMBL" id="FMYW01000008">
    <property type="protein sequence ID" value="SDC47454.1"/>
    <property type="molecule type" value="Genomic_DNA"/>
</dbReference>
<protein>
    <submittedName>
        <fullName evidence="3">Diguanylate cyclase (GGDEF) domain-containing protein</fullName>
    </submittedName>
</protein>
<dbReference type="PANTHER" id="PTHR45138:SF9">
    <property type="entry name" value="DIGUANYLATE CYCLASE DGCM-RELATED"/>
    <property type="match status" value="1"/>
</dbReference>
<evidence type="ECO:0000259" key="2">
    <source>
        <dbReference type="PROSITE" id="PS50887"/>
    </source>
</evidence>
<dbReference type="InterPro" id="IPR050469">
    <property type="entry name" value="Diguanylate_Cyclase"/>
</dbReference>
<dbReference type="GO" id="GO:0052621">
    <property type="term" value="F:diguanylate cyclase activity"/>
    <property type="evidence" value="ECO:0007669"/>
    <property type="project" value="TreeGrafter"/>
</dbReference>
<proteinExistence type="predicted"/>
<dbReference type="Pfam" id="PF00990">
    <property type="entry name" value="GGDEF"/>
    <property type="match status" value="1"/>
</dbReference>